<keyword evidence="1" id="KW-1133">Transmembrane helix</keyword>
<keyword evidence="3" id="KW-1185">Reference proteome</keyword>
<feature type="transmembrane region" description="Helical" evidence="1">
    <location>
        <begin position="247"/>
        <end position="276"/>
    </location>
</feature>
<dbReference type="EMBL" id="JAUEPT010000073">
    <property type="protein sequence ID" value="KAK0434208.1"/>
    <property type="molecule type" value="Genomic_DNA"/>
</dbReference>
<evidence type="ECO:0000313" key="3">
    <source>
        <dbReference type="Proteomes" id="UP001175226"/>
    </source>
</evidence>
<protein>
    <submittedName>
        <fullName evidence="2">Uncharacterized protein</fullName>
    </submittedName>
</protein>
<dbReference type="Proteomes" id="UP001175226">
    <property type="component" value="Unassembled WGS sequence"/>
</dbReference>
<dbReference type="Pfam" id="PF14494">
    <property type="entry name" value="DUF4436"/>
    <property type="match status" value="1"/>
</dbReference>
<keyword evidence="1" id="KW-0812">Transmembrane</keyword>
<sequence length="398" mass="45199">MSSEQTTSPRRPSRVTCCFGTTLSFLIIVPTFCLALTLRQNAGGELVYTKNPDWKDPDRTVRLLASSLIADVLKATMLVDWNIDDDTCKVDCPEVNIFFDPNLSPSDDRRDEGPSSDNIPTHPIFIWTNIYAESTNDSNDRPLSSNPQFRTKLIIEPTYEVYYQNKLISPGTLASYPFDQYYALVFAFAQEASTNKSVSLVLDSASRFIADLKVTTDNMFGTPSEQRDVFGQEVIYVYLYLQRSTLVIAYCLVITVTFWMVTLMICLIMITTVVFGYRQRNEIVVVPIGTVFAFTQLRSTMPGAPEGFGDILDFAGLLPCLVFLSICAVSMVGIYLFTDPHDPSRKSFTWDELVNVLRLFIRRIWDTTKRWAHCARFRIWTTRRKSSTVVEIPLANLD</sequence>
<reference evidence="2" key="1">
    <citation type="submission" date="2023-06" db="EMBL/GenBank/DDBJ databases">
        <authorList>
            <consortium name="Lawrence Berkeley National Laboratory"/>
            <person name="Ahrendt S."/>
            <person name="Sahu N."/>
            <person name="Indic B."/>
            <person name="Wong-Bajracharya J."/>
            <person name="Merenyi Z."/>
            <person name="Ke H.-M."/>
            <person name="Monk M."/>
            <person name="Kocsube S."/>
            <person name="Drula E."/>
            <person name="Lipzen A."/>
            <person name="Balint B."/>
            <person name="Henrissat B."/>
            <person name="Andreopoulos B."/>
            <person name="Martin F.M."/>
            <person name="Harder C.B."/>
            <person name="Rigling D."/>
            <person name="Ford K.L."/>
            <person name="Foster G.D."/>
            <person name="Pangilinan J."/>
            <person name="Papanicolaou A."/>
            <person name="Barry K."/>
            <person name="LaButti K."/>
            <person name="Viragh M."/>
            <person name="Koriabine M."/>
            <person name="Yan M."/>
            <person name="Riley R."/>
            <person name="Champramary S."/>
            <person name="Plett K.L."/>
            <person name="Tsai I.J."/>
            <person name="Slot J."/>
            <person name="Sipos G."/>
            <person name="Plett J."/>
            <person name="Nagy L.G."/>
            <person name="Grigoriev I.V."/>
        </authorList>
    </citation>
    <scope>NUCLEOTIDE SEQUENCE</scope>
    <source>
        <strain evidence="2">FPL87.14</strain>
    </source>
</reference>
<evidence type="ECO:0000256" key="1">
    <source>
        <dbReference type="SAM" id="Phobius"/>
    </source>
</evidence>
<keyword evidence="1" id="KW-0472">Membrane</keyword>
<dbReference type="InterPro" id="IPR027948">
    <property type="entry name" value="DUF4436"/>
</dbReference>
<evidence type="ECO:0000313" key="2">
    <source>
        <dbReference type="EMBL" id="KAK0434208.1"/>
    </source>
</evidence>
<organism evidence="2 3">
    <name type="scientific">Armillaria borealis</name>
    <dbReference type="NCBI Taxonomy" id="47425"/>
    <lineage>
        <taxon>Eukaryota</taxon>
        <taxon>Fungi</taxon>
        <taxon>Dikarya</taxon>
        <taxon>Basidiomycota</taxon>
        <taxon>Agaricomycotina</taxon>
        <taxon>Agaricomycetes</taxon>
        <taxon>Agaricomycetidae</taxon>
        <taxon>Agaricales</taxon>
        <taxon>Marasmiineae</taxon>
        <taxon>Physalacriaceae</taxon>
        <taxon>Armillaria</taxon>
    </lineage>
</organism>
<dbReference type="AlphaFoldDB" id="A0AA39MHP0"/>
<name>A0AA39MHP0_9AGAR</name>
<accession>A0AA39MHP0</accession>
<comment type="caution">
    <text evidence="2">The sequence shown here is derived from an EMBL/GenBank/DDBJ whole genome shotgun (WGS) entry which is preliminary data.</text>
</comment>
<feature type="transmembrane region" description="Helical" evidence="1">
    <location>
        <begin position="311"/>
        <end position="337"/>
    </location>
</feature>
<gene>
    <name evidence="2" type="ORF">EV421DRAFT_1992831</name>
</gene>
<feature type="transmembrane region" description="Helical" evidence="1">
    <location>
        <begin position="283"/>
        <end position="299"/>
    </location>
</feature>
<proteinExistence type="predicted"/>